<reference evidence="1" key="1">
    <citation type="submission" date="2019-04" db="EMBL/GenBank/DDBJ databases">
        <title>Microbes associate with the intestines of laboratory mice.</title>
        <authorList>
            <person name="Navarre W."/>
            <person name="Wong E."/>
            <person name="Huang K."/>
            <person name="Tropini C."/>
            <person name="Ng K."/>
            <person name="Yu B."/>
        </authorList>
    </citation>
    <scope>NUCLEOTIDE SEQUENCE</scope>
    <source>
        <strain evidence="1">NM72_1-8</strain>
    </source>
</reference>
<gene>
    <name evidence="1" type="ORF">E5357_15610</name>
</gene>
<comment type="caution">
    <text evidence="1">The sequence shown here is derived from an EMBL/GenBank/DDBJ whole genome shotgun (WGS) entry which is preliminary data.</text>
</comment>
<keyword evidence="2" id="KW-1185">Reference proteome</keyword>
<protein>
    <submittedName>
        <fullName evidence="1">ABC-2 transporter permease</fullName>
    </submittedName>
</protein>
<dbReference type="Proteomes" id="UP000307720">
    <property type="component" value="Unassembled WGS sequence"/>
</dbReference>
<proteinExistence type="predicted"/>
<evidence type="ECO:0000313" key="1">
    <source>
        <dbReference type="EMBL" id="TGX96603.1"/>
    </source>
</evidence>
<name>A0AC61QWR8_9FIRM</name>
<accession>A0AC61QWR8</accession>
<organism evidence="1 2">
    <name type="scientific">Hominisplanchenecus murintestinalis</name>
    <dbReference type="NCBI Taxonomy" id="2941517"/>
    <lineage>
        <taxon>Bacteria</taxon>
        <taxon>Bacillati</taxon>
        <taxon>Bacillota</taxon>
        <taxon>Clostridia</taxon>
        <taxon>Lachnospirales</taxon>
        <taxon>Lachnospiraceae</taxon>
        <taxon>Hominisplanchenecus</taxon>
    </lineage>
</organism>
<evidence type="ECO:0000313" key="2">
    <source>
        <dbReference type="Proteomes" id="UP000307720"/>
    </source>
</evidence>
<dbReference type="EMBL" id="SRZB01000055">
    <property type="protein sequence ID" value="TGX96603.1"/>
    <property type="molecule type" value="Genomic_DNA"/>
</dbReference>
<sequence length="213" mass="24146">MLISLVKKEFLIVKKYVGIMLIVSFLIPPVMLWRMPEAAGAMGFTLTVIFSIFMLTQYVSLKEYQYPKATTLLCALPYPRRMIVLSKYCFCLIIYAVCCLVFGIDTIIFPKLGTFDIRMAAIAFLVITIPLSFYFPALYKLGYEKTKFVFVIIIMASPVLFAFLFKPENAVRFSFLDSISTTTIAILSVIISLATFSISAILSIRFFEKSDLT</sequence>